<comment type="caution">
    <text evidence="2">The sequence shown here is derived from an EMBL/GenBank/DDBJ whole genome shotgun (WGS) entry which is preliminary data.</text>
</comment>
<organism evidence="2 3">
    <name type="scientific">Amylocarpus encephaloides</name>
    <dbReference type="NCBI Taxonomy" id="45428"/>
    <lineage>
        <taxon>Eukaryota</taxon>
        <taxon>Fungi</taxon>
        <taxon>Dikarya</taxon>
        <taxon>Ascomycota</taxon>
        <taxon>Pezizomycotina</taxon>
        <taxon>Leotiomycetes</taxon>
        <taxon>Helotiales</taxon>
        <taxon>Helotiales incertae sedis</taxon>
        <taxon>Amylocarpus</taxon>
    </lineage>
</organism>
<name>A0A9P8CBY6_9HELO</name>
<proteinExistence type="predicted"/>
<dbReference type="InterPro" id="IPR013087">
    <property type="entry name" value="Znf_C2H2_type"/>
</dbReference>
<sequence>MDAHVESKVKALKFEKLGQTVVQQVDKVSLEPLPTSSHQQDIVTAASLKGLCKDCLLYFTELASSLADATLQNAINIGYDRDCSISLVNEERTRFEVWTASVWEPPSLIFDAEDEKLPSTHDVARRAKRILRDLYDSLHKASLIVSGLEANEIWLTDDVSDSDGGFTDSCKIPDHQRTSELEELLASISESNSRLVKLSLVLRKAVRPDDYAKASFRHKFDPTLDIEFVKSKFKGALNSSDWLLERLGRAVTERREYLKSYETNLMELGPQTSKSYDASPSGAIAPPKQTFQEPFNRLPELHIELRTPFQCPFCRQTIVMNGWAEWRKHTYADLKAYVCTFEECDMRLFSDPDEWFEHELKTHRREWVCFLCQTCTSTKAAFEWHLQSTHNLTNVAEIEALLLQSEEPVDEFPPGSCLLCDEWSRGISTKHARWGSIDDFQRHLGDHLESLALQALVRNANIKVKKLEQLQKS</sequence>
<dbReference type="AlphaFoldDB" id="A0A9P8CBY6"/>
<protein>
    <recommendedName>
        <fullName evidence="1">C2H2-type domain-containing protein</fullName>
    </recommendedName>
</protein>
<reference evidence="2" key="1">
    <citation type="journal article" date="2021" name="IMA Fungus">
        <title>Genomic characterization of three marine fungi, including Emericellopsis atlantica sp. nov. with signatures of a generalist lifestyle and marine biomass degradation.</title>
        <authorList>
            <person name="Hagestad O.C."/>
            <person name="Hou L."/>
            <person name="Andersen J.H."/>
            <person name="Hansen E.H."/>
            <person name="Altermark B."/>
            <person name="Li C."/>
            <person name="Kuhnert E."/>
            <person name="Cox R.J."/>
            <person name="Crous P.W."/>
            <person name="Spatafora J.W."/>
            <person name="Lail K."/>
            <person name="Amirebrahimi M."/>
            <person name="Lipzen A."/>
            <person name="Pangilinan J."/>
            <person name="Andreopoulos W."/>
            <person name="Hayes R.D."/>
            <person name="Ng V."/>
            <person name="Grigoriev I.V."/>
            <person name="Jackson S.A."/>
            <person name="Sutton T.D.S."/>
            <person name="Dobson A.D.W."/>
            <person name="Rama T."/>
        </authorList>
    </citation>
    <scope>NUCLEOTIDE SEQUENCE</scope>
    <source>
        <strain evidence="2">TRa018bII</strain>
    </source>
</reference>
<dbReference type="SMART" id="SM00355">
    <property type="entry name" value="ZnF_C2H2"/>
    <property type="match status" value="2"/>
</dbReference>
<keyword evidence="3" id="KW-1185">Reference proteome</keyword>
<feature type="domain" description="C2H2-type" evidence="1">
    <location>
        <begin position="337"/>
        <end position="363"/>
    </location>
</feature>
<dbReference type="EMBL" id="MU251356">
    <property type="protein sequence ID" value="KAG9239701.1"/>
    <property type="molecule type" value="Genomic_DNA"/>
</dbReference>
<dbReference type="PANTHER" id="PTHR35391">
    <property type="entry name" value="C2H2-TYPE DOMAIN-CONTAINING PROTEIN-RELATED"/>
    <property type="match status" value="1"/>
</dbReference>
<evidence type="ECO:0000313" key="3">
    <source>
        <dbReference type="Proteomes" id="UP000824998"/>
    </source>
</evidence>
<dbReference type="Proteomes" id="UP000824998">
    <property type="component" value="Unassembled WGS sequence"/>
</dbReference>
<dbReference type="OrthoDB" id="6133115at2759"/>
<feature type="domain" description="C2H2-type" evidence="1">
    <location>
        <begin position="367"/>
        <end position="390"/>
    </location>
</feature>
<dbReference type="InterPro" id="IPR058925">
    <property type="entry name" value="zf-C2H2_AcuF"/>
</dbReference>
<dbReference type="Pfam" id="PF26082">
    <property type="entry name" value="zf-C2H2_AcuF"/>
    <property type="match status" value="1"/>
</dbReference>
<gene>
    <name evidence="2" type="ORF">BJ875DRAFT_447413</name>
</gene>
<evidence type="ECO:0000259" key="1">
    <source>
        <dbReference type="SMART" id="SM00355"/>
    </source>
</evidence>
<evidence type="ECO:0000313" key="2">
    <source>
        <dbReference type="EMBL" id="KAG9239701.1"/>
    </source>
</evidence>
<accession>A0A9P8CBY6</accession>
<dbReference type="PANTHER" id="PTHR35391:SF7">
    <property type="entry name" value="C2H2-TYPE DOMAIN-CONTAINING PROTEIN"/>
    <property type="match status" value="1"/>
</dbReference>